<evidence type="ECO:0000313" key="2">
    <source>
        <dbReference type="WBParaSite" id="nRc.2.0.1.t13315-RA"/>
    </source>
</evidence>
<organism evidence="1 2">
    <name type="scientific">Romanomermis culicivorax</name>
    <name type="common">Nematode worm</name>
    <dbReference type="NCBI Taxonomy" id="13658"/>
    <lineage>
        <taxon>Eukaryota</taxon>
        <taxon>Metazoa</taxon>
        <taxon>Ecdysozoa</taxon>
        <taxon>Nematoda</taxon>
        <taxon>Enoplea</taxon>
        <taxon>Dorylaimia</taxon>
        <taxon>Mermithida</taxon>
        <taxon>Mermithoidea</taxon>
        <taxon>Mermithidae</taxon>
        <taxon>Romanomermis</taxon>
    </lineage>
</organism>
<reference evidence="2" key="1">
    <citation type="submission" date="2022-11" db="UniProtKB">
        <authorList>
            <consortium name="WormBaseParasite"/>
        </authorList>
    </citation>
    <scope>IDENTIFICATION</scope>
</reference>
<evidence type="ECO:0000313" key="1">
    <source>
        <dbReference type="Proteomes" id="UP000887565"/>
    </source>
</evidence>
<dbReference type="WBParaSite" id="nRc.2.0.1.t13315-RA">
    <property type="protein sequence ID" value="nRc.2.0.1.t13315-RA"/>
    <property type="gene ID" value="nRc.2.0.1.g13315"/>
</dbReference>
<dbReference type="AlphaFoldDB" id="A0A915IGS8"/>
<proteinExistence type="predicted"/>
<keyword evidence="1" id="KW-1185">Reference proteome</keyword>
<sequence>MANNNINKMAMAEEQSTAKGRGAQILAPIDRRPKLAEDHIGRNWPRIILIHLINLKRNVFDNLDND</sequence>
<dbReference type="Proteomes" id="UP000887565">
    <property type="component" value="Unplaced"/>
</dbReference>
<protein>
    <submittedName>
        <fullName evidence="2">Uncharacterized protein</fullName>
    </submittedName>
</protein>
<accession>A0A915IGS8</accession>
<name>A0A915IGS8_ROMCU</name>